<name>A0A091DTJ2_FUKDA</name>
<dbReference type="AlphaFoldDB" id="A0A091DTJ2"/>
<dbReference type="Proteomes" id="UP000028990">
    <property type="component" value="Unassembled WGS sequence"/>
</dbReference>
<proteinExistence type="predicted"/>
<protein>
    <submittedName>
        <fullName evidence="1">Uncharacterized protein</fullName>
    </submittedName>
</protein>
<keyword evidence="2" id="KW-1185">Reference proteome</keyword>
<sequence>MTVSESVPSLAAWADIHFSLEWKTGLLTTDKLSAGRRKEEATVRFTPVSSTLKSEAVTEILASHTFPQNNFVWILKAEETAEARGLQEHPGS</sequence>
<gene>
    <name evidence="1" type="ORF">H920_12507</name>
</gene>
<organism evidence="1 2">
    <name type="scientific">Fukomys damarensis</name>
    <name type="common">Damaraland mole rat</name>
    <name type="synonym">Cryptomys damarensis</name>
    <dbReference type="NCBI Taxonomy" id="885580"/>
    <lineage>
        <taxon>Eukaryota</taxon>
        <taxon>Metazoa</taxon>
        <taxon>Chordata</taxon>
        <taxon>Craniata</taxon>
        <taxon>Vertebrata</taxon>
        <taxon>Euteleostomi</taxon>
        <taxon>Mammalia</taxon>
        <taxon>Eutheria</taxon>
        <taxon>Euarchontoglires</taxon>
        <taxon>Glires</taxon>
        <taxon>Rodentia</taxon>
        <taxon>Hystricomorpha</taxon>
        <taxon>Bathyergidae</taxon>
        <taxon>Fukomys</taxon>
    </lineage>
</organism>
<accession>A0A091DTJ2</accession>
<evidence type="ECO:0000313" key="1">
    <source>
        <dbReference type="EMBL" id="KFO26101.1"/>
    </source>
</evidence>
<evidence type="ECO:0000313" key="2">
    <source>
        <dbReference type="Proteomes" id="UP000028990"/>
    </source>
</evidence>
<dbReference type="EMBL" id="KN123241">
    <property type="protein sequence ID" value="KFO26101.1"/>
    <property type="molecule type" value="Genomic_DNA"/>
</dbReference>
<reference evidence="1 2" key="1">
    <citation type="submission" date="2013-11" db="EMBL/GenBank/DDBJ databases">
        <title>The Damaraland mole rat (Fukomys damarensis) genome and evolution of African mole rats.</title>
        <authorList>
            <person name="Gladyshev V.N."/>
            <person name="Fang X."/>
        </authorList>
    </citation>
    <scope>NUCLEOTIDE SEQUENCE [LARGE SCALE GENOMIC DNA]</scope>
    <source>
        <tissue evidence="1">Liver</tissue>
    </source>
</reference>